<protein>
    <recommendedName>
        <fullName evidence="3">Suppressor of fused domain protein</fullName>
    </recommendedName>
</protein>
<dbReference type="RefSeq" id="WP_187722452.1">
    <property type="nucleotide sequence ID" value="NZ_BAABBL010000006.1"/>
</dbReference>
<gene>
    <name evidence="1" type="ORF">H9L22_09100</name>
</gene>
<dbReference type="KEGG" id="tdf:H9L22_09100"/>
<evidence type="ECO:0008006" key="3">
    <source>
        <dbReference type="Google" id="ProtNLM"/>
    </source>
</evidence>
<reference evidence="1 2" key="1">
    <citation type="submission" date="2020-08" db="EMBL/GenBank/DDBJ databases">
        <title>Genome sequence of Tessaracoccus defluvii JCM 17540T.</title>
        <authorList>
            <person name="Hyun D.-W."/>
            <person name="Bae J.-W."/>
        </authorList>
    </citation>
    <scope>NUCLEOTIDE SEQUENCE [LARGE SCALE GENOMIC DNA]</scope>
    <source>
        <strain evidence="1 2">JCM 17540</strain>
    </source>
</reference>
<dbReference type="EMBL" id="CP060789">
    <property type="protein sequence ID" value="QNP57363.1"/>
    <property type="molecule type" value="Genomic_DNA"/>
</dbReference>
<keyword evidence="2" id="KW-1185">Reference proteome</keyword>
<sequence length="157" mass="16166">MTDPFRDGSGPATGFGGEVYIESPALVGADFDTIRTSWELDSLRNFAATVADMGGITGHLERFGVVSMELYAPDGIAEEMVSGDRIGIMIGLEAPGRPAEVSVAPGETIRMIPITLLTPGETAHIVDGGAAGRREVAGRLLGTGVGVVSVVGRPSVV</sequence>
<evidence type="ECO:0000313" key="2">
    <source>
        <dbReference type="Proteomes" id="UP000516117"/>
    </source>
</evidence>
<name>A0A7H0H9Z7_9ACTN</name>
<organism evidence="1 2">
    <name type="scientific">Tessaracoccus defluvii</name>
    <dbReference type="NCBI Taxonomy" id="1285901"/>
    <lineage>
        <taxon>Bacteria</taxon>
        <taxon>Bacillati</taxon>
        <taxon>Actinomycetota</taxon>
        <taxon>Actinomycetes</taxon>
        <taxon>Propionibacteriales</taxon>
        <taxon>Propionibacteriaceae</taxon>
        <taxon>Tessaracoccus</taxon>
    </lineage>
</organism>
<proteinExistence type="predicted"/>
<accession>A0A7H0H9Z7</accession>
<evidence type="ECO:0000313" key="1">
    <source>
        <dbReference type="EMBL" id="QNP57363.1"/>
    </source>
</evidence>
<dbReference type="AlphaFoldDB" id="A0A7H0H9Z7"/>
<dbReference type="Proteomes" id="UP000516117">
    <property type="component" value="Chromosome"/>
</dbReference>